<keyword evidence="3" id="KW-1185">Reference proteome</keyword>
<name>A0AAD6UPM7_9AGAR</name>
<gene>
    <name evidence="2" type="ORF">GGX14DRAFT_578753</name>
</gene>
<dbReference type="Pfam" id="PF20414">
    <property type="entry name" value="DUF6698"/>
    <property type="match status" value="1"/>
</dbReference>
<reference evidence="2" key="1">
    <citation type="submission" date="2023-03" db="EMBL/GenBank/DDBJ databases">
        <title>Massive genome expansion in bonnet fungi (Mycena s.s.) driven by repeated elements and novel gene families across ecological guilds.</title>
        <authorList>
            <consortium name="Lawrence Berkeley National Laboratory"/>
            <person name="Harder C.B."/>
            <person name="Miyauchi S."/>
            <person name="Viragh M."/>
            <person name="Kuo A."/>
            <person name="Thoen E."/>
            <person name="Andreopoulos B."/>
            <person name="Lu D."/>
            <person name="Skrede I."/>
            <person name="Drula E."/>
            <person name="Henrissat B."/>
            <person name="Morin E."/>
            <person name="Kohler A."/>
            <person name="Barry K."/>
            <person name="LaButti K."/>
            <person name="Morin E."/>
            <person name="Salamov A."/>
            <person name="Lipzen A."/>
            <person name="Mereny Z."/>
            <person name="Hegedus B."/>
            <person name="Baldrian P."/>
            <person name="Stursova M."/>
            <person name="Weitz H."/>
            <person name="Taylor A."/>
            <person name="Grigoriev I.V."/>
            <person name="Nagy L.G."/>
            <person name="Martin F."/>
            <person name="Kauserud H."/>
        </authorList>
    </citation>
    <scope>NUCLEOTIDE SEQUENCE</scope>
    <source>
        <strain evidence="2">9144</strain>
    </source>
</reference>
<dbReference type="AlphaFoldDB" id="A0AAD6UPM7"/>
<accession>A0AAD6UPM7</accession>
<comment type="caution">
    <text evidence="2">The sequence shown here is derived from an EMBL/GenBank/DDBJ whole genome shotgun (WGS) entry which is preliminary data.</text>
</comment>
<dbReference type="InterPro" id="IPR046521">
    <property type="entry name" value="DUF6698"/>
</dbReference>
<sequence>MSDDDTTFIPPPLPILTQKQQQDYDSLCIEMGLKADPRAQRRPTEPPNKKARANRSRYSAGPRSAWDRVMSTAKYARRAVNPHLQLVSVMTRGAIKRWGAIHEEDNDANALSAAETRQQNEQVKQFDKILKNLRDLSTVFQYMYLESADDEKSAWITILTLMHKDAVQVRANDTSRLKTKHEYFLPNDRTDVLYPPLRNASIKTDRDLKHPMLRHLILPPHHRRNLPPLEFRQPDPNAPSPVLSSEGRLLMEMIASGSLLLTVNDFPSAFYEEGSFDPEDEANGLFRGYLMERVMRHIWTSPDSAFVAFRKGLRKDCNANLHRQYVVTPEMVGYVACQVRTMLSNEDWREIDGEFDYEELFKLVVQLLRPDEATPARVRQWAEDTLNWFQEKTFGNYSADETEDESTEDVPAVFTRILQQRAD</sequence>
<organism evidence="2 3">
    <name type="scientific">Mycena pura</name>
    <dbReference type="NCBI Taxonomy" id="153505"/>
    <lineage>
        <taxon>Eukaryota</taxon>
        <taxon>Fungi</taxon>
        <taxon>Dikarya</taxon>
        <taxon>Basidiomycota</taxon>
        <taxon>Agaricomycotina</taxon>
        <taxon>Agaricomycetes</taxon>
        <taxon>Agaricomycetidae</taxon>
        <taxon>Agaricales</taxon>
        <taxon>Marasmiineae</taxon>
        <taxon>Mycenaceae</taxon>
        <taxon>Mycena</taxon>
    </lineage>
</organism>
<evidence type="ECO:0000313" key="2">
    <source>
        <dbReference type="EMBL" id="KAJ7191732.1"/>
    </source>
</evidence>
<dbReference type="Proteomes" id="UP001219525">
    <property type="component" value="Unassembled WGS sequence"/>
</dbReference>
<proteinExistence type="predicted"/>
<protein>
    <submittedName>
        <fullName evidence="2">Uncharacterized protein</fullName>
    </submittedName>
</protein>
<evidence type="ECO:0000313" key="3">
    <source>
        <dbReference type="Proteomes" id="UP001219525"/>
    </source>
</evidence>
<dbReference type="EMBL" id="JARJCW010000129">
    <property type="protein sequence ID" value="KAJ7191732.1"/>
    <property type="molecule type" value="Genomic_DNA"/>
</dbReference>
<feature type="region of interest" description="Disordered" evidence="1">
    <location>
        <begin position="33"/>
        <end position="63"/>
    </location>
</feature>
<feature type="compositionally biased region" description="Basic and acidic residues" evidence="1">
    <location>
        <begin position="33"/>
        <end position="48"/>
    </location>
</feature>
<evidence type="ECO:0000256" key="1">
    <source>
        <dbReference type="SAM" id="MobiDB-lite"/>
    </source>
</evidence>